<evidence type="ECO:0000313" key="7">
    <source>
        <dbReference type="EMBL" id="TCS80816.1"/>
    </source>
</evidence>
<feature type="binding site" evidence="6">
    <location>
        <position position="75"/>
    </location>
    <ligand>
        <name>S-adenosyl-L-methionine</name>
        <dbReference type="ChEBI" id="CHEBI:59789"/>
    </ligand>
</feature>
<dbReference type="Pfam" id="PF02527">
    <property type="entry name" value="GidB"/>
    <property type="match status" value="1"/>
</dbReference>
<dbReference type="FunFam" id="3.40.50.150:FF:000041">
    <property type="entry name" value="Ribosomal RNA small subunit methyltransferase G"/>
    <property type="match status" value="1"/>
</dbReference>
<dbReference type="InterPro" id="IPR029063">
    <property type="entry name" value="SAM-dependent_MTases_sf"/>
</dbReference>
<keyword evidence="3 6" id="KW-0489">Methyltransferase</keyword>
<dbReference type="OrthoDB" id="9808773at2"/>
<comment type="function">
    <text evidence="6">Specifically methylates the N7 position of guanine in position 535 of 16S rRNA.</text>
</comment>
<gene>
    <name evidence="6" type="primary">rsmG</name>
    <name evidence="7" type="ORF">EDD72_11543</name>
</gene>
<dbReference type="GO" id="GO:0070043">
    <property type="term" value="F:rRNA (guanine-N7-)-methyltransferase activity"/>
    <property type="evidence" value="ECO:0007669"/>
    <property type="project" value="UniProtKB-UniRule"/>
</dbReference>
<keyword evidence="8" id="KW-1185">Reference proteome</keyword>
<feature type="binding site" evidence="6">
    <location>
        <position position="145"/>
    </location>
    <ligand>
        <name>S-adenosyl-L-methionine</name>
        <dbReference type="ChEBI" id="CHEBI:59789"/>
    </ligand>
</feature>
<dbReference type="PANTHER" id="PTHR31760:SF0">
    <property type="entry name" value="S-ADENOSYL-L-METHIONINE-DEPENDENT METHYLTRANSFERASES SUPERFAMILY PROTEIN"/>
    <property type="match status" value="1"/>
</dbReference>
<keyword evidence="5 6" id="KW-0949">S-adenosyl-L-methionine</keyword>
<dbReference type="RefSeq" id="WP_132769632.1">
    <property type="nucleotide sequence ID" value="NZ_SMAB01000015.1"/>
</dbReference>
<keyword evidence="1 6" id="KW-0963">Cytoplasm</keyword>
<evidence type="ECO:0000256" key="1">
    <source>
        <dbReference type="ARBA" id="ARBA00022490"/>
    </source>
</evidence>
<evidence type="ECO:0000256" key="5">
    <source>
        <dbReference type="ARBA" id="ARBA00022691"/>
    </source>
</evidence>
<keyword evidence="2 6" id="KW-0698">rRNA processing</keyword>
<comment type="caution">
    <text evidence="7">The sequence shown here is derived from an EMBL/GenBank/DDBJ whole genome shotgun (WGS) entry which is preliminary data.</text>
</comment>
<dbReference type="EC" id="2.1.1.-" evidence="6"/>
<dbReference type="HAMAP" id="MF_00074">
    <property type="entry name" value="16SrRNA_methyltr_G"/>
    <property type="match status" value="1"/>
</dbReference>
<dbReference type="PANTHER" id="PTHR31760">
    <property type="entry name" value="S-ADENOSYL-L-METHIONINE-DEPENDENT METHYLTRANSFERASES SUPERFAMILY PROTEIN"/>
    <property type="match status" value="1"/>
</dbReference>
<organism evidence="7 8">
    <name type="scientific">Tepidibacillus fermentans</name>
    <dbReference type="NCBI Taxonomy" id="1281767"/>
    <lineage>
        <taxon>Bacteria</taxon>
        <taxon>Bacillati</taxon>
        <taxon>Bacillota</taxon>
        <taxon>Bacilli</taxon>
        <taxon>Bacillales</taxon>
        <taxon>Bacillaceae</taxon>
        <taxon>Tepidibacillus</taxon>
    </lineage>
</organism>
<dbReference type="InterPro" id="IPR003682">
    <property type="entry name" value="rRNA_ssu_MeTfrase_G"/>
</dbReference>
<dbReference type="AlphaFoldDB" id="A0A4R3KC74"/>
<keyword evidence="4 6" id="KW-0808">Transferase</keyword>
<evidence type="ECO:0000256" key="2">
    <source>
        <dbReference type="ARBA" id="ARBA00022552"/>
    </source>
</evidence>
<protein>
    <recommendedName>
        <fullName evidence="6">Ribosomal RNA small subunit methyltransferase G</fullName>
        <ecNumber evidence="6">2.1.1.-</ecNumber>
    </recommendedName>
    <alternativeName>
        <fullName evidence="6">16S rRNA 7-methylguanosine methyltransferase</fullName>
        <shortName evidence="6">16S rRNA m7G methyltransferase</shortName>
    </alternativeName>
</protein>
<evidence type="ECO:0000256" key="3">
    <source>
        <dbReference type="ARBA" id="ARBA00022603"/>
    </source>
</evidence>
<feature type="binding site" evidence="6">
    <location>
        <begin position="126"/>
        <end position="127"/>
    </location>
    <ligand>
        <name>S-adenosyl-L-methionine</name>
        <dbReference type="ChEBI" id="CHEBI:59789"/>
    </ligand>
</feature>
<comment type="similarity">
    <text evidence="6">Belongs to the methyltransferase superfamily. RNA methyltransferase RsmG family.</text>
</comment>
<dbReference type="Gene3D" id="3.40.50.150">
    <property type="entry name" value="Vaccinia Virus protein VP39"/>
    <property type="match status" value="1"/>
</dbReference>
<feature type="binding site" evidence="6">
    <location>
        <position position="80"/>
    </location>
    <ligand>
        <name>S-adenosyl-L-methionine</name>
        <dbReference type="ChEBI" id="CHEBI:59789"/>
    </ligand>
</feature>
<evidence type="ECO:0000256" key="6">
    <source>
        <dbReference type="HAMAP-Rule" id="MF_00074"/>
    </source>
</evidence>
<dbReference type="EMBL" id="SMAB01000015">
    <property type="protein sequence ID" value="TCS80816.1"/>
    <property type="molecule type" value="Genomic_DNA"/>
</dbReference>
<reference evidence="7 8" key="1">
    <citation type="submission" date="2019-03" db="EMBL/GenBank/DDBJ databases">
        <title>Genomic Encyclopedia of Type Strains, Phase IV (KMG-IV): sequencing the most valuable type-strain genomes for metagenomic binning, comparative biology and taxonomic classification.</title>
        <authorList>
            <person name="Goeker M."/>
        </authorList>
    </citation>
    <scope>NUCLEOTIDE SEQUENCE [LARGE SCALE GENOMIC DNA]</scope>
    <source>
        <strain evidence="7 8">DSM 23802</strain>
    </source>
</reference>
<dbReference type="PIRSF" id="PIRSF003078">
    <property type="entry name" value="GidB"/>
    <property type="match status" value="1"/>
</dbReference>
<name>A0A4R3KC74_9BACI</name>
<evidence type="ECO:0000256" key="4">
    <source>
        <dbReference type="ARBA" id="ARBA00022679"/>
    </source>
</evidence>
<dbReference type="NCBIfam" id="TIGR00138">
    <property type="entry name" value="rsmG_gidB"/>
    <property type="match status" value="1"/>
</dbReference>
<accession>A0A4R3KC74</accession>
<dbReference type="Proteomes" id="UP000295788">
    <property type="component" value="Unassembled WGS sequence"/>
</dbReference>
<dbReference type="SUPFAM" id="SSF53335">
    <property type="entry name" value="S-adenosyl-L-methionine-dependent methyltransferases"/>
    <property type="match status" value="1"/>
</dbReference>
<dbReference type="GO" id="GO:0005829">
    <property type="term" value="C:cytosol"/>
    <property type="evidence" value="ECO:0007669"/>
    <property type="project" value="TreeGrafter"/>
</dbReference>
<comment type="caution">
    <text evidence="6">Lacks conserved residue(s) required for the propagation of feature annotation.</text>
</comment>
<comment type="subcellular location">
    <subcellularLocation>
        <location evidence="6">Cytoplasm</location>
    </subcellularLocation>
</comment>
<evidence type="ECO:0000313" key="8">
    <source>
        <dbReference type="Proteomes" id="UP000295788"/>
    </source>
</evidence>
<proteinExistence type="inferred from homology"/>
<sequence length="236" mass="27145">MMEELKKLLEPYQVECTDVQLQQFETFYRLLLEWNEKMNLTAITEEKEVIVKHFFDSITPAFYYHLSNQKMIDVGAGAGFPSIPLKICFPELKMVLLDSLNKRINFLKIVGEKLGFTDFECVHGRAEELGQKNIYRESFDIGIARAVARLNILVELTLPFVRKNGMMIAMKGSHALDEIAEAKKAIEILGGELKETKVFDLPYEYGERTIILLDKTKNTPKKYPRKPGTPNRQPII</sequence>